<keyword evidence="2" id="KW-0150">Chloroplast</keyword>
<dbReference type="GeneID" id="33362179"/>
<evidence type="ECO:0000313" key="2">
    <source>
        <dbReference type="EMBL" id="ARW69498.1"/>
    </source>
</evidence>
<sequence length="88" mass="10748">MNDNYCLIRTYTSKIIEFRYYFINNFMNNEYRYPICFTISFINLNQLFYILSLCSVFDNLSTRHKLYIGKELFKASISVNLKQHYIQE</sequence>
<dbReference type="EMBL" id="MF101465">
    <property type="protein sequence ID" value="ARW69498.1"/>
    <property type="molecule type" value="Genomic_DNA"/>
</dbReference>
<geneLocation type="chloroplast" evidence="2"/>
<reference evidence="2" key="1">
    <citation type="journal article" date="2017" name="J. Phycol.">
        <title>Analysis of chloroplast genomes and a supermatrix inform reclassification of the Rhodomelaceae (Rhodophyta).</title>
        <authorList>
            <person name="Diaz-Tapia P."/>
            <person name="Maggs C.A."/>
            <person name="West J.A."/>
            <person name="Verbruggen H."/>
        </authorList>
    </citation>
    <scope>NUCLEOTIDE SEQUENCE</scope>
    <source>
        <strain evidence="2">PD1820</strain>
    </source>
</reference>
<dbReference type="AlphaFoldDB" id="A0A1Z1MTT3"/>
<evidence type="ECO:0000256" key="1">
    <source>
        <dbReference type="SAM" id="Phobius"/>
    </source>
</evidence>
<protein>
    <submittedName>
        <fullName evidence="2">Uncharacterized protein</fullName>
    </submittedName>
</protein>
<keyword evidence="1" id="KW-0812">Transmembrane</keyword>
<proteinExistence type="predicted"/>
<feature type="transmembrane region" description="Helical" evidence="1">
    <location>
        <begin position="31"/>
        <end position="57"/>
    </location>
</feature>
<accession>A0A1Z1MTT3</accession>
<organism evidence="2">
    <name type="scientific">Digenea simplex</name>
    <name type="common">Marine red alga</name>
    <name type="synonym">Conferva simplex</name>
    <dbReference type="NCBI Taxonomy" id="945030"/>
    <lineage>
        <taxon>Eukaryota</taxon>
        <taxon>Rhodophyta</taxon>
        <taxon>Florideophyceae</taxon>
        <taxon>Rhodymeniophycidae</taxon>
        <taxon>Ceramiales</taxon>
        <taxon>Rhodomelaceae</taxon>
        <taxon>Polysiphonioideae</taxon>
        <taxon>Digenea</taxon>
    </lineage>
</organism>
<keyword evidence="2" id="KW-0934">Plastid</keyword>
<keyword evidence="1" id="KW-1133">Transmembrane helix</keyword>
<keyword evidence="1" id="KW-0472">Membrane</keyword>
<dbReference type="RefSeq" id="YP_009399679.1">
    <property type="nucleotide sequence ID" value="NC_035298.1"/>
</dbReference>
<gene>
    <name evidence="2" type="primary">ConsOrf2</name>
</gene>
<name>A0A1Z1MTT3_DIGSM</name>